<dbReference type="SUPFAM" id="SSF82171">
    <property type="entry name" value="DPP6 N-terminal domain-like"/>
    <property type="match status" value="1"/>
</dbReference>
<protein>
    <submittedName>
        <fullName evidence="8">Serine/threonine protein kinase</fullName>
    </submittedName>
</protein>
<feature type="transmembrane region" description="Helical" evidence="6">
    <location>
        <begin position="379"/>
        <end position="401"/>
    </location>
</feature>
<evidence type="ECO:0000256" key="2">
    <source>
        <dbReference type="ARBA" id="ARBA00022741"/>
    </source>
</evidence>
<keyword evidence="4" id="KW-0067">ATP-binding</keyword>
<comment type="caution">
    <text evidence="8">The sequence shown here is derived from an EMBL/GenBank/DDBJ whole genome shotgun (WGS) entry which is preliminary data.</text>
</comment>
<feature type="compositionally biased region" description="Pro residues" evidence="5">
    <location>
        <begin position="253"/>
        <end position="271"/>
    </location>
</feature>
<dbReference type="AlphaFoldDB" id="A0A7W0HUF9"/>
<accession>A0A7W0HUF9</accession>
<feature type="compositionally biased region" description="Low complexity" evidence="5">
    <location>
        <begin position="413"/>
        <end position="428"/>
    </location>
</feature>
<keyword evidence="8" id="KW-0723">Serine/threonine-protein kinase</keyword>
<dbReference type="PROSITE" id="PS50011">
    <property type="entry name" value="PROTEIN_KINASE_DOM"/>
    <property type="match status" value="1"/>
</dbReference>
<feature type="compositionally biased region" description="Pro residues" evidence="5">
    <location>
        <begin position="429"/>
        <end position="439"/>
    </location>
</feature>
<dbReference type="InterPro" id="IPR011009">
    <property type="entry name" value="Kinase-like_dom_sf"/>
</dbReference>
<dbReference type="PANTHER" id="PTHR43289">
    <property type="entry name" value="MITOGEN-ACTIVATED PROTEIN KINASE KINASE KINASE 20-RELATED"/>
    <property type="match status" value="1"/>
</dbReference>
<dbReference type="GO" id="GO:0004674">
    <property type="term" value="F:protein serine/threonine kinase activity"/>
    <property type="evidence" value="ECO:0007669"/>
    <property type="project" value="UniProtKB-KW"/>
</dbReference>
<feature type="compositionally biased region" description="Low complexity" evidence="5">
    <location>
        <begin position="272"/>
        <end position="288"/>
    </location>
</feature>
<keyword evidence="9" id="KW-1185">Reference proteome</keyword>
<evidence type="ECO:0000313" key="8">
    <source>
        <dbReference type="EMBL" id="MBA2896124.1"/>
    </source>
</evidence>
<feature type="region of interest" description="Disordered" evidence="5">
    <location>
        <begin position="406"/>
        <end position="448"/>
    </location>
</feature>
<dbReference type="GO" id="GO:0005524">
    <property type="term" value="F:ATP binding"/>
    <property type="evidence" value="ECO:0007669"/>
    <property type="project" value="UniProtKB-KW"/>
</dbReference>
<dbReference type="PANTHER" id="PTHR43289:SF34">
    <property type="entry name" value="SERINE_THREONINE-PROTEIN KINASE YBDM-RELATED"/>
    <property type="match status" value="1"/>
</dbReference>
<organism evidence="8 9">
    <name type="scientific">Nonomuraea soli</name>
    <dbReference type="NCBI Taxonomy" id="1032476"/>
    <lineage>
        <taxon>Bacteria</taxon>
        <taxon>Bacillati</taxon>
        <taxon>Actinomycetota</taxon>
        <taxon>Actinomycetes</taxon>
        <taxon>Streptosporangiales</taxon>
        <taxon>Streptosporangiaceae</taxon>
        <taxon>Nonomuraea</taxon>
    </lineage>
</organism>
<dbReference type="InterPro" id="IPR008266">
    <property type="entry name" value="Tyr_kinase_AS"/>
</dbReference>
<evidence type="ECO:0000256" key="1">
    <source>
        <dbReference type="ARBA" id="ARBA00022679"/>
    </source>
</evidence>
<evidence type="ECO:0000313" key="9">
    <source>
        <dbReference type="Proteomes" id="UP000530928"/>
    </source>
</evidence>
<keyword evidence="2" id="KW-0547">Nucleotide-binding</keyword>
<dbReference type="PROSITE" id="PS00109">
    <property type="entry name" value="PROTEIN_KINASE_TYR"/>
    <property type="match status" value="1"/>
</dbReference>
<feature type="compositionally biased region" description="Gly residues" evidence="5">
    <location>
        <begin position="327"/>
        <end position="342"/>
    </location>
</feature>
<feature type="compositionally biased region" description="Low complexity" evidence="5">
    <location>
        <begin position="310"/>
        <end position="326"/>
    </location>
</feature>
<name>A0A7W0HUF9_9ACTN</name>
<dbReference type="Pfam" id="PF00069">
    <property type="entry name" value="Pkinase"/>
    <property type="match status" value="1"/>
</dbReference>
<dbReference type="InterPro" id="IPR000719">
    <property type="entry name" value="Prot_kinase_dom"/>
</dbReference>
<evidence type="ECO:0000256" key="4">
    <source>
        <dbReference type="ARBA" id="ARBA00022840"/>
    </source>
</evidence>
<evidence type="ECO:0000256" key="3">
    <source>
        <dbReference type="ARBA" id="ARBA00022777"/>
    </source>
</evidence>
<feature type="region of interest" description="Disordered" evidence="5">
    <location>
        <begin position="244"/>
        <end position="373"/>
    </location>
</feature>
<dbReference type="Gene3D" id="3.30.200.20">
    <property type="entry name" value="Phosphorylase Kinase, domain 1"/>
    <property type="match status" value="1"/>
</dbReference>
<dbReference type="Proteomes" id="UP000530928">
    <property type="component" value="Unassembled WGS sequence"/>
</dbReference>
<feature type="domain" description="Protein kinase" evidence="7">
    <location>
        <begin position="1"/>
        <end position="240"/>
    </location>
</feature>
<dbReference type="SUPFAM" id="SSF56112">
    <property type="entry name" value="Protein kinase-like (PK-like)"/>
    <property type="match status" value="1"/>
</dbReference>
<evidence type="ECO:0000256" key="6">
    <source>
        <dbReference type="SAM" id="Phobius"/>
    </source>
</evidence>
<proteinExistence type="predicted"/>
<dbReference type="Gene3D" id="1.10.510.10">
    <property type="entry name" value="Transferase(Phosphotransferase) domain 1"/>
    <property type="match status" value="1"/>
</dbReference>
<gene>
    <name evidence="8" type="ORF">HNR30_007515</name>
</gene>
<reference evidence="8 9" key="1">
    <citation type="submission" date="2020-07" db="EMBL/GenBank/DDBJ databases">
        <title>Genomic Encyclopedia of Type Strains, Phase IV (KMG-IV): sequencing the most valuable type-strain genomes for metagenomic binning, comparative biology and taxonomic classification.</title>
        <authorList>
            <person name="Goeker M."/>
        </authorList>
    </citation>
    <scope>NUCLEOTIDE SEQUENCE [LARGE SCALE GENOMIC DNA]</scope>
    <source>
        <strain evidence="8 9">DSM 45533</strain>
    </source>
</reference>
<dbReference type="EMBL" id="JACDUR010000008">
    <property type="protein sequence ID" value="MBA2896124.1"/>
    <property type="molecule type" value="Genomic_DNA"/>
</dbReference>
<keyword evidence="3 8" id="KW-0418">Kinase</keyword>
<evidence type="ECO:0000256" key="5">
    <source>
        <dbReference type="SAM" id="MobiDB-lite"/>
    </source>
</evidence>
<keyword evidence="1" id="KW-0808">Transferase</keyword>
<keyword evidence="6" id="KW-1133">Transmembrane helix</keyword>
<keyword evidence="6" id="KW-0472">Membrane</keyword>
<dbReference type="CDD" id="cd14014">
    <property type="entry name" value="STKc_PknB_like"/>
    <property type="match status" value="1"/>
</dbReference>
<keyword evidence="6" id="KW-0812">Transmembrane</keyword>
<evidence type="ECO:0000259" key="7">
    <source>
        <dbReference type="PROSITE" id="PS50011"/>
    </source>
</evidence>
<sequence length="744" mass="78252">MVYLGADPSGQLVALKWLHPHLTDDAVAAERFAREVAVAQRVAPFCTAKVITTGVHNDRPYIASEYVEGLSLAAVVRAEGPRTGASLSRLAIGTATALAAIHQAGIVHRDFSPGNVLLASDGPRVIDFGIARALEGTSTITSTPMGTPAFMAPEQIMGALVSPAADMFSWGSTIAFASSGTAPFFADSVPAVINRVLNAQPDLSAIEGDLRDLVAACLAKDPAARPTAQQVIMRLLHSPGAALPEAPVGAPAGPAPWSPPGPPQVSGPQQPPAGYGQQPPYGRQPWGGAPAATPPLYSTGPQGGPPPQQPYGNAPQYGAPAQHSGAQFGGQQGSGGQFGGQQGNAAHYSGPQGGGAFGTGAPQQPWHPATPQEQRKRPWLIAVIAATVALVATVAAVVFVVNNTGEPGKQNVAATSPAPSAPATTSAPPATPDPTPTETPQPTATGVPKTDLAKAVLPDAKASVFSHADDPITLLGFSYKKTKNGDWVDYVKTSSSFRAYNNYLAARMSPNGKYTALRTTKYTSDNWDTVELRDNSTGRTTSIRTVKSPQQAYVESWSLDSTRILINVGKYVGDDFHSSGFAIIDVSDPDAPVRPRVIKGLHKETNFGFDHQQRGVVGITNTVSKQALRFYSPDGKLTRTVKNVGEGEAEVLFSPSGQKFVTDCPGGDNNSHCVFSTASGAEVTRFASACTFQSGWYDEEHLTCWSDTDFRVIDFEGNKVRELATFPEAVGDRLNLYYTRKAGF</sequence>